<feature type="transmembrane region" description="Helical" evidence="5">
    <location>
        <begin position="12"/>
        <end position="31"/>
    </location>
</feature>
<evidence type="ECO:0000256" key="5">
    <source>
        <dbReference type="SAM" id="Phobius"/>
    </source>
</evidence>
<dbReference type="GO" id="GO:0004563">
    <property type="term" value="F:beta-N-acetylhexosaminidase activity"/>
    <property type="evidence" value="ECO:0007669"/>
    <property type="project" value="UniProtKB-EC"/>
</dbReference>
<reference evidence="7" key="1">
    <citation type="submission" date="2023-06" db="EMBL/GenBank/DDBJ databases">
        <title>Genomic analysis of the entomopathogenic nematode Steinernema hermaphroditum.</title>
        <authorList>
            <person name="Schwarz E.M."/>
            <person name="Heppert J.K."/>
            <person name="Baniya A."/>
            <person name="Schwartz H.T."/>
            <person name="Tan C.-H."/>
            <person name="Antoshechkin I."/>
            <person name="Sternberg P.W."/>
            <person name="Goodrich-Blair H."/>
            <person name="Dillman A.R."/>
        </authorList>
    </citation>
    <scope>NUCLEOTIDE SEQUENCE</scope>
    <source>
        <strain evidence="7">PS9179</strain>
        <tissue evidence="7">Whole animal</tissue>
    </source>
</reference>
<dbReference type="PANTHER" id="PTHR21040">
    <property type="entry name" value="BCDNA.GH04120"/>
    <property type="match status" value="1"/>
</dbReference>
<dbReference type="SUPFAM" id="SSF51445">
    <property type="entry name" value="(Trans)glycosidases"/>
    <property type="match status" value="1"/>
</dbReference>
<dbReference type="Gene3D" id="3.20.20.80">
    <property type="entry name" value="Glycosidases"/>
    <property type="match status" value="1"/>
</dbReference>
<dbReference type="Proteomes" id="UP001175271">
    <property type="component" value="Unassembled WGS sequence"/>
</dbReference>
<protein>
    <recommendedName>
        <fullName evidence="3">beta-N-acetylhexosaminidase</fullName>
        <ecNumber evidence="3">3.2.1.52</ecNumber>
    </recommendedName>
</protein>
<dbReference type="PANTHER" id="PTHR21040:SF12">
    <property type="entry name" value="BETA-N-ACETYLHEXOSAMINIDASE"/>
    <property type="match status" value="1"/>
</dbReference>
<accession>A0AA39HST0</accession>
<comment type="similarity">
    <text evidence="2">Belongs to the glycosyl hydrolase 20 family.</text>
</comment>
<dbReference type="EMBL" id="JAUCMV010000003">
    <property type="protein sequence ID" value="KAK0411397.1"/>
    <property type="molecule type" value="Genomic_DNA"/>
</dbReference>
<keyword evidence="8" id="KW-1185">Reference proteome</keyword>
<name>A0AA39HST0_9BILA</name>
<keyword evidence="4" id="KW-0378">Hydrolase</keyword>
<keyword evidence="5" id="KW-0472">Membrane</keyword>
<keyword evidence="5" id="KW-0812">Transmembrane</keyword>
<evidence type="ECO:0000256" key="3">
    <source>
        <dbReference type="ARBA" id="ARBA00012663"/>
    </source>
</evidence>
<dbReference type="InterPro" id="IPR015883">
    <property type="entry name" value="Glyco_hydro_20_cat"/>
</dbReference>
<dbReference type="Pfam" id="PF00728">
    <property type="entry name" value="Glyco_hydro_20"/>
    <property type="match status" value="1"/>
</dbReference>
<comment type="catalytic activity">
    <reaction evidence="1">
        <text>Hydrolysis of terminal non-reducing N-acetyl-D-hexosamine residues in N-acetyl-beta-D-hexosaminides.</text>
        <dbReference type="EC" id="3.2.1.52"/>
    </reaction>
</comment>
<gene>
    <name evidence="7" type="ORF">QR680_005634</name>
</gene>
<feature type="domain" description="Glycoside hydrolase family 20 catalytic" evidence="6">
    <location>
        <begin position="136"/>
        <end position="294"/>
    </location>
</feature>
<dbReference type="InterPro" id="IPR017853">
    <property type="entry name" value="GH"/>
</dbReference>
<evidence type="ECO:0000313" key="8">
    <source>
        <dbReference type="Proteomes" id="UP001175271"/>
    </source>
</evidence>
<keyword evidence="5" id="KW-1133">Transmembrane helix</keyword>
<dbReference type="GO" id="GO:0005975">
    <property type="term" value="P:carbohydrate metabolic process"/>
    <property type="evidence" value="ECO:0007669"/>
    <property type="project" value="InterPro"/>
</dbReference>
<dbReference type="CDD" id="cd06565">
    <property type="entry name" value="GH20_GcnA-like"/>
    <property type="match status" value="1"/>
</dbReference>
<organism evidence="7 8">
    <name type="scientific">Steinernema hermaphroditum</name>
    <dbReference type="NCBI Taxonomy" id="289476"/>
    <lineage>
        <taxon>Eukaryota</taxon>
        <taxon>Metazoa</taxon>
        <taxon>Ecdysozoa</taxon>
        <taxon>Nematoda</taxon>
        <taxon>Chromadorea</taxon>
        <taxon>Rhabditida</taxon>
        <taxon>Tylenchina</taxon>
        <taxon>Panagrolaimomorpha</taxon>
        <taxon>Strongyloidoidea</taxon>
        <taxon>Steinernematidae</taxon>
        <taxon>Steinernema</taxon>
    </lineage>
</organism>
<evidence type="ECO:0000256" key="2">
    <source>
        <dbReference type="ARBA" id="ARBA00006285"/>
    </source>
</evidence>
<dbReference type="EC" id="3.2.1.52" evidence="3"/>
<dbReference type="AlphaFoldDB" id="A0AA39HST0"/>
<dbReference type="InterPro" id="IPR038901">
    <property type="entry name" value="HEXDC-like"/>
</dbReference>
<evidence type="ECO:0000256" key="4">
    <source>
        <dbReference type="ARBA" id="ARBA00022801"/>
    </source>
</evidence>
<evidence type="ECO:0000259" key="6">
    <source>
        <dbReference type="Pfam" id="PF00728"/>
    </source>
</evidence>
<proteinExistence type="inferred from homology"/>
<comment type="caution">
    <text evidence="7">The sequence shown here is derived from an EMBL/GenBank/DDBJ whole genome shotgun (WGS) entry which is preliminary data.</text>
</comment>
<evidence type="ECO:0000256" key="1">
    <source>
        <dbReference type="ARBA" id="ARBA00001231"/>
    </source>
</evidence>
<evidence type="ECO:0000313" key="7">
    <source>
        <dbReference type="EMBL" id="KAK0411397.1"/>
    </source>
</evidence>
<sequence length="531" mass="61233">MSPTPAHLTFKSIWALFGIVAGGIIVTYLLATSSFMSERGRILFKEMRPDFEEAMELGEEAGAGIIFREVKSNELSEYHLLLKKIVHFDLKGAPPKIAYYRELFPLLQRLKVSAVLMEYEDMFPYSGELAVLAKPNAYAVEEIHEICKLAHRNSLVVIPLIQTFGHLEFALKHERFSALREEPAKSDTICPSDARSLELVHEMLTQVYRVHSEAMNLTTIHIGADEAWSIAKDERCQHRLVSHLHNSTDRLKLEHISSVAQFAKEQLGIPRVLAWNDLFDSIEAPLISEYRLPQLVVPNVWGYVPDVTRIGYFPIGMHVLFERYRVFGSLMFAGAFKGANGVDQNFISMKRYLDNLYSYVKLYKENKIFIGKRISGIILTGWQRYNHHLPLCELLPVGIPTLVAELLYLNGDYAVDQDRIVEQTLRFLNCQKTSMPESTQHFNHTLDPPVDVLFSYCNFPGKEIFAELEKLRIIAWKINKFTERQLSTVKDEILIEVDEIERRITPLLANYFYHVDVHEWIATNLHKYRVF</sequence>